<dbReference type="InterPro" id="IPR013321">
    <property type="entry name" value="Arc_rbn_hlx_hlx"/>
</dbReference>
<dbReference type="PANTHER" id="PTHR36582">
    <property type="entry name" value="ANTITOXIN PARD"/>
    <property type="match status" value="1"/>
</dbReference>
<organism evidence="2 3">
    <name type="scientific">Roseateles oligotrophus</name>
    <dbReference type="NCBI Taxonomy" id="1769250"/>
    <lineage>
        <taxon>Bacteria</taxon>
        <taxon>Pseudomonadati</taxon>
        <taxon>Pseudomonadota</taxon>
        <taxon>Betaproteobacteria</taxon>
        <taxon>Burkholderiales</taxon>
        <taxon>Sphaerotilaceae</taxon>
        <taxon>Roseateles</taxon>
    </lineage>
</organism>
<accession>A0A840L818</accession>
<dbReference type="Proteomes" id="UP000562027">
    <property type="component" value="Unassembled WGS sequence"/>
</dbReference>
<dbReference type="CDD" id="cd22231">
    <property type="entry name" value="RHH_NikR_HicB-like"/>
    <property type="match status" value="1"/>
</dbReference>
<dbReference type="Pfam" id="PF03693">
    <property type="entry name" value="ParD_antitoxin"/>
    <property type="match status" value="1"/>
</dbReference>
<comment type="caution">
    <text evidence="2">The sequence shown here is derived from an EMBL/GenBank/DDBJ whole genome shotgun (WGS) entry which is preliminary data.</text>
</comment>
<reference evidence="2 3" key="1">
    <citation type="submission" date="2020-08" db="EMBL/GenBank/DDBJ databases">
        <title>Functional genomics of gut bacteria from endangered species of beetles.</title>
        <authorList>
            <person name="Carlos-Shanley C."/>
        </authorList>
    </citation>
    <scope>NUCLEOTIDE SEQUENCE [LARGE SCALE GENOMIC DNA]</scope>
    <source>
        <strain evidence="2 3">S00239</strain>
    </source>
</reference>
<evidence type="ECO:0000313" key="3">
    <source>
        <dbReference type="Proteomes" id="UP000562027"/>
    </source>
</evidence>
<dbReference type="NCBIfam" id="TIGR02606">
    <property type="entry name" value="antidote_CC2985"/>
    <property type="match status" value="1"/>
</dbReference>
<evidence type="ECO:0000313" key="2">
    <source>
        <dbReference type="EMBL" id="MBB4842812.1"/>
    </source>
</evidence>
<dbReference type="InterPro" id="IPR022789">
    <property type="entry name" value="ParD"/>
</dbReference>
<keyword evidence="3" id="KW-1185">Reference proteome</keyword>
<dbReference type="Gene3D" id="1.10.1220.10">
    <property type="entry name" value="Met repressor-like"/>
    <property type="match status" value="1"/>
</dbReference>
<dbReference type="AlphaFoldDB" id="A0A840L818"/>
<dbReference type="EMBL" id="JACHLP010000002">
    <property type="protein sequence ID" value="MBB4842812.1"/>
    <property type="molecule type" value="Genomic_DNA"/>
</dbReference>
<comment type="similarity">
    <text evidence="1">Belongs to the ParD antitoxin family.</text>
</comment>
<protein>
    <submittedName>
        <fullName evidence="2">Antitoxin ParD1/3/4</fullName>
    </submittedName>
</protein>
<dbReference type="PANTHER" id="PTHR36582:SF2">
    <property type="entry name" value="ANTITOXIN PARD"/>
    <property type="match status" value="1"/>
</dbReference>
<gene>
    <name evidence="2" type="ORF">HNP55_001327</name>
</gene>
<sequence length="106" mass="12076">MRAREKLEFSRFAKFCQAIYARGMSTMNISLPDSLKTFVDSQVSQRGYGTSSEYVRELIRRDQDKQQLRSLLLAGAESEPTPAVDAGYFEVLRKRVLQPAGKRKKA</sequence>
<dbReference type="InterPro" id="IPR010985">
    <property type="entry name" value="Ribbon_hlx_hlx"/>
</dbReference>
<evidence type="ECO:0000256" key="1">
    <source>
        <dbReference type="ARBA" id="ARBA00008580"/>
    </source>
</evidence>
<dbReference type="SUPFAM" id="SSF47598">
    <property type="entry name" value="Ribbon-helix-helix"/>
    <property type="match status" value="1"/>
</dbReference>
<name>A0A840L818_9BURK</name>
<proteinExistence type="inferred from homology"/>
<dbReference type="GO" id="GO:0006355">
    <property type="term" value="P:regulation of DNA-templated transcription"/>
    <property type="evidence" value="ECO:0007669"/>
    <property type="project" value="InterPro"/>
</dbReference>